<gene>
    <name evidence="4" type="ORF">ACK4CP_08350</name>
</gene>
<accession>A0ABW9LQW3</accession>
<dbReference type="InterPro" id="IPR036271">
    <property type="entry name" value="Tet_transcr_reg_TetR-rel_C_sf"/>
</dbReference>
<keyword evidence="5" id="KW-1185">Reference proteome</keyword>
<feature type="DNA-binding region" description="H-T-H motif" evidence="2">
    <location>
        <begin position="28"/>
        <end position="47"/>
    </location>
</feature>
<evidence type="ECO:0000313" key="4">
    <source>
        <dbReference type="EMBL" id="MFN6550398.1"/>
    </source>
</evidence>
<dbReference type="SUPFAM" id="SSF48498">
    <property type="entry name" value="Tetracyclin repressor-like, C-terminal domain"/>
    <property type="match status" value="1"/>
</dbReference>
<evidence type="ECO:0000256" key="1">
    <source>
        <dbReference type="ARBA" id="ARBA00023125"/>
    </source>
</evidence>
<dbReference type="Gene3D" id="1.10.10.60">
    <property type="entry name" value="Homeodomain-like"/>
    <property type="match status" value="1"/>
</dbReference>
<keyword evidence="1 2" id="KW-0238">DNA-binding</keyword>
<dbReference type="Gene3D" id="1.10.357.10">
    <property type="entry name" value="Tetracycline Repressor, domain 2"/>
    <property type="match status" value="1"/>
</dbReference>
<organism evidence="4 5">
    <name type="scientific">Mycolicibacterium septicum</name>
    <dbReference type="NCBI Taxonomy" id="98668"/>
    <lineage>
        <taxon>Bacteria</taxon>
        <taxon>Bacillati</taxon>
        <taxon>Actinomycetota</taxon>
        <taxon>Actinomycetes</taxon>
        <taxon>Mycobacteriales</taxon>
        <taxon>Mycobacteriaceae</taxon>
        <taxon>Mycolicibacterium</taxon>
    </lineage>
</organism>
<dbReference type="EMBL" id="JBKBDE010000002">
    <property type="protein sequence ID" value="MFN6550398.1"/>
    <property type="molecule type" value="Genomic_DNA"/>
</dbReference>
<dbReference type="SUPFAM" id="SSF46689">
    <property type="entry name" value="Homeodomain-like"/>
    <property type="match status" value="1"/>
</dbReference>
<reference evidence="4 5" key="1">
    <citation type="submission" date="2024-12" db="EMBL/GenBank/DDBJ databases">
        <title>The coexistence of Mycolicibacterium septicum and Mycolicibacterium nivoides in clinical samples.</title>
        <authorList>
            <person name="Wang C."/>
            <person name="Feng Y."/>
            <person name="Zong Z."/>
        </authorList>
    </citation>
    <scope>NUCLEOTIDE SEQUENCE [LARGE SCALE GENOMIC DNA]</scope>
    <source>
        <strain evidence="4 5">120310</strain>
    </source>
</reference>
<dbReference type="Proteomes" id="UP001635817">
    <property type="component" value="Unassembled WGS sequence"/>
</dbReference>
<name>A0ABW9LQW3_9MYCO</name>
<dbReference type="InterPro" id="IPR001647">
    <property type="entry name" value="HTH_TetR"/>
</dbReference>
<dbReference type="PROSITE" id="PS50977">
    <property type="entry name" value="HTH_TETR_2"/>
    <property type="match status" value="1"/>
</dbReference>
<dbReference type="InterPro" id="IPR009057">
    <property type="entry name" value="Homeodomain-like_sf"/>
</dbReference>
<feature type="domain" description="HTH tetR-type" evidence="3">
    <location>
        <begin position="5"/>
        <end position="65"/>
    </location>
</feature>
<evidence type="ECO:0000313" key="5">
    <source>
        <dbReference type="Proteomes" id="UP001635817"/>
    </source>
</evidence>
<sequence length="201" mass="22346">MPRPLIAADAIYERALTLLDTEGVESLTTRRLAGELKISTRTLYQQIGSLDSLIRALVARHLSQLRVEFQLRESWEATAEQWCHHLREALFAHPHLTELMTNDDAASIMDYLGDLIDVSVREGIPPRVALDCSRALVNLTINHTVMEVRGLREPKLSRESSDAELESETNFGRSVGWILAGVLAETRATNTLVPAATQGYG</sequence>
<dbReference type="RefSeq" id="WP_409549227.1">
    <property type="nucleotide sequence ID" value="NZ_JBKBDE010000002.1"/>
</dbReference>
<protein>
    <submittedName>
        <fullName evidence="4">TetR/AcrR family transcriptional regulator</fullName>
    </submittedName>
</protein>
<comment type="caution">
    <text evidence="4">The sequence shown here is derived from an EMBL/GenBank/DDBJ whole genome shotgun (WGS) entry which is preliminary data.</text>
</comment>
<proteinExistence type="predicted"/>
<evidence type="ECO:0000256" key="2">
    <source>
        <dbReference type="PROSITE-ProRule" id="PRU00335"/>
    </source>
</evidence>
<evidence type="ECO:0000259" key="3">
    <source>
        <dbReference type="PROSITE" id="PS50977"/>
    </source>
</evidence>